<keyword evidence="2 7" id="KW-0489">Methyltransferase</keyword>
<dbReference type="EC" id="2.1.1.34" evidence="7"/>
<dbReference type="EMBL" id="JAUJEA010000008">
    <property type="protein sequence ID" value="MDN5203617.1"/>
    <property type="molecule type" value="Genomic_DNA"/>
</dbReference>
<proteinExistence type="inferred from homology"/>
<keyword evidence="3 7" id="KW-0808">Transferase</keyword>
<dbReference type="InterPro" id="IPR029026">
    <property type="entry name" value="tRNA_m1G_MTases_N"/>
</dbReference>
<comment type="similarity">
    <text evidence="7">Belongs to the class IV-like SAM-binding methyltransferase superfamily. RNA methyltransferase TrmH family.</text>
</comment>
<evidence type="ECO:0000256" key="5">
    <source>
        <dbReference type="ARBA" id="ARBA00022694"/>
    </source>
</evidence>
<keyword evidence="4 7" id="KW-0949">S-adenosyl-L-methionine</keyword>
<keyword evidence="10" id="KW-1185">Reference proteome</keyword>
<dbReference type="Proteomes" id="UP001172082">
    <property type="component" value="Unassembled WGS sequence"/>
</dbReference>
<dbReference type="HAMAP" id="MF_02060">
    <property type="entry name" value="tRNA_methyltr_TrmH"/>
    <property type="match status" value="1"/>
</dbReference>
<evidence type="ECO:0000256" key="1">
    <source>
        <dbReference type="ARBA" id="ARBA00022555"/>
    </source>
</evidence>
<dbReference type="CDD" id="cd18092">
    <property type="entry name" value="SpoU-like_TrmH"/>
    <property type="match status" value="1"/>
</dbReference>
<dbReference type="InterPro" id="IPR033671">
    <property type="entry name" value="TrmH"/>
</dbReference>
<keyword evidence="6 7" id="KW-0694">RNA-binding</keyword>
<feature type="binding site" evidence="7">
    <location>
        <position position="160"/>
    </location>
    <ligand>
        <name>S-adenosyl-L-methionine</name>
        <dbReference type="ChEBI" id="CHEBI:59789"/>
    </ligand>
</feature>
<evidence type="ECO:0000256" key="6">
    <source>
        <dbReference type="ARBA" id="ARBA00022884"/>
    </source>
</evidence>
<evidence type="ECO:0000256" key="2">
    <source>
        <dbReference type="ARBA" id="ARBA00022603"/>
    </source>
</evidence>
<evidence type="ECO:0000256" key="4">
    <source>
        <dbReference type="ARBA" id="ARBA00022691"/>
    </source>
</evidence>
<organism evidence="9 10">
    <name type="scientific">Splendidivirga corallicola</name>
    <dbReference type="NCBI Taxonomy" id="3051826"/>
    <lineage>
        <taxon>Bacteria</taxon>
        <taxon>Pseudomonadati</taxon>
        <taxon>Bacteroidota</taxon>
        <taxon>Cytophagia</taxon>
        <taxon>Cytophagales</taxon>
        <taxon>Splendidivirgaceae</taxon>
        <taxon>Splendidivirga</taxon>
    </lineage>
</organism>
<sequence>MDNQLQNELIDFLGDYVTDHKKELIQEILANRTRYITVALEDIYQPQNASAVVRTCDCFGIQDIHIIENSNKYDLNPKVVQGASKWVDLIKYDCEGADNTKACIEDLRRKGYKIIATSPRKPSTSIHDLNLDQKIALMFGTELTGLSDDALSAADELVHIPMYGFTESFNLSVSAAICMSILSHQLRRSNVNWRLNEEEKATLQLKWFRKIVNKSEMLEAKFLENRDK</sequence>
<comment type="caution">
    <text evidence="9">The sequence shown here is derived from an EMBL/GenBank/DDBJ whole genome shotgun (WGS) entry which is preliminary data.</text>
</comment>
<dbReference type="GO" id="GO:0008168">
    <property type="term" value="F:methyltransferase activity"/>
    <property type="evidence" value="ECO:0007669"/>
    <property type="project" value="UniProtKB-KW"/>
</dbReference>
<reference evidence="9" key="1">
    <citation type="submission" date="2023-06" db="EMBL/GenBank/DDBJ databases">
        <title>Genomic of Parafulvivirga corallium.</title>
        <authorList>
            <person name="Wang G."/>
        </authorList>
    </citation>
    <scope>NUCLEOTIDE SEQUENCE</scope>
    <source>
        <strain evidence="9">BMA10</strain>
    </source>
</reference>
<feature type="binding site" evidence="7">
    <location>
        <position position="117"/>
    </location>
    <ligand>
        <name>S-adenosyl-L-methionine</name>
        <dbReference type="ChEBI" id="CHEBI:59789"/>
    </ligand>
</feature>
<protein>
    <recommendedName>
        <fullName evidence="7">tRNA (guanosine(18)-2'-O)-methyltransferase</fullName>
        <ecNumber evidence="7">2.1.1.34</ecNumber>
    </recommendedName>
    <alternativeName>
        <fullName evidence="7">tRNA [Gm18] methyltransferase</fullName>
    </alternativeName>
</protein>
<keyword evidence="5 7" id="KW-0819">tRNA processing</keyword>
<evidence type="ECO:0000256" key="7">
    <source>
        <dbReference type="HAMAP-Rule" id="MF_02060"/>
    </source>
</evidence>
<dbReference type="PANTHER" id="PTHR43453:SF1">
    <property type="entry name" value="TRNA_RRNA METHYLTRANSFERASE SPOU TYPE DOMAIN-CONTAINING PROTEIN"/>
    <property type="match status" value="1"/>
</dbReference>
<comment type="function">
    <text evidence="7">Catalyzes the 2'-O methylation of guanosine at position 18 in tRNA.</text>
</comment>
<name>A0ABT8KS71_9BACT</name>
<comment type="caution">
    <text evidence="7">Lacks conserved residue(s) required for the propagation of feature annotation.</text>
</comment>
<evidence type="ECO:0000256" key="3">
    <source>
        <dbReference type="ARBA" id="ARBA00022679"/>
    </source>
</evidence>
<feature type="domain" description="tRNA/rRNA methyltransferase SpoU type" evidence="8">
    <location>
        <begin position="36"/>
        <end position="179"/>
    </location>
</feature>
<keyword evidence="1 7" id="KW-0820">tRNA-binding</keyword>
<comment type="catalytic activity">
    <reaction evidence="7">
        <text>guanosine(18) in tRNA + S-adenosyl-L-methionine = 2'-O-methylguanosine(18) in tRNA + S-adenosyl-L-homocysteine + H(+)</text>
        <dbReference type="Rhea" id="RHEA:20077"/>
        <dbReference type="Rhea" id="RHEA-COMP:10190"/>
        <dbReference type="Rhea" id="RHEA-COMP:10192"/>
        <dbReference type="ChEBI" id="CHEBI:15378"/>
        <dbReference type="ChEBI" id="CHEBI:57856"/>
        <dbReference type="ChEBI" id="CHEBI:59789"/>
        <dbReference type="ChEBI" id="CHEBI:74269"/>
        <dbReference type="ChEBI" id="CHEBI:74445"/>
        <dbReference type="EC" id="2.1.1.34"/>
    </reaction>
</comment>
<dbReference type="PANTHER" id="PTHR43453">
    <property type="entry name" value="RRNA METHYLASE-LIKE"/>
    <property type="match status" value="1"/>
</dbReference>
<dbReference type="InterPro" id="IPR001537">
    <property type="entry name" value="SpoU_MeTrfase"/>
</dbReference>
<evidence type="ECO:0000259" key="8">
    <source>
        <dbReference type="Pfam" id="PF00588"/>
    </source>
</evidence>
<dbReference type="RefSeq" id="WP_346753640.1">
    <property type="nucleotide sequence ID" value="NZ_JAUJEA010000008.1"/>
</dbReference>
<dbReference type="GO" id="GO:0032259">
    <property type="term" value="P:methylation"/>
    <property type="evidence" value="ECO:0007669"/>
    <property type="project" value="UniProtKB-KW"/>
</dbReference>
<dbReference type="Pfam" id="PF00588">
    <property type="entry name" value="SpoU_methylase"/>
    <property type="match status" value="1"/>
</dbReference>
<gene>
    <name evidence="7" type="primary">trmH</name>
    <name evidence="9" type="ORF">QQ008_19670</name>
</gene>
<accession>A0ABT8KS71</accession>
<evidence type="ECO:0000313" key="10">
    <source>
        <dbReference type="Proteomes" id="UP001172082"/>
    </source>
</evidence>
<evidence type="ECO:0000313" key="9">
    <source>
        <dbReference type="EMBL" id="MDN5203617.1"/>
    </source>
</evidence>
<dbReference type="InterPro" id="IPR029028">
    <property type="entry name" value="Alpha/beta_knot_MTases"/>
</dbReference>
<dbReference type="SUPFAM" id="SSF75217">
    <property type="entry name" value="alpha/beta knot"/>
    <property type="match status" value="1"/>
</dbReference>
<dbReference type="Gene3D" id="3.40.1280.10">
    <property type="match status" value="1"/>
</dbReference>